<name>A0A5J5C4P2_9ASTE</name>
<dbReference type="EMBL" id="CM018031">
    <property type="protein sequence ID" value="KAA8549804.1"/>
    <property type="molecule type" value="Genomic_DNA"/>
</dbReference>
<keyword evidence="1" id="KW-1133">Transmembrane helix</keyword>
<keyword evidence="1" id="KW-0812">Transmembrane</keyword>
<protein>
    <submittedName>
        <fullName evidence="2">Uncharacterized protein</fullName>
    </submittedName>
</protein>
<proteinExistence type="predicted"/>
<evidence type="ECO:0000256" key="1">
    <source>
        <dbReference type="SAM" id="Phobius"/>
    </source>
</evidence>
<dbReference type="Proteomes" id="UP000325577">
    <property type="component" value="Linkage Group LG0"/>
</dbReference>
<dbReference type="InterPro" id="IPR021109">
    <property type="entry name" value="Peptidase_aspartic_dom_sf"/>
</dbReference>
<feature type="transmembrane region" description="Helical" evidence="1">
    <location>
        <begin position="12"/>
        <end position="31"/>
    </location>
</feature>
<evidence type="ECO:0000313" key="2">
    <source>
        <dbReference type="EMBL" id="KAA8549804.1"/>
    </source>
</evidence>
<evidence type="ECO:0000313" key="3">
    <source>
        <dbReference type="Proteomes" id="UP000325577"/>
    </source>
</evidence>
<accession>A0A5J5C4P2</accession>
<dbReference type="AlphaFoldDB" id="A0A5J5C4P2"/>
<dbReference type="OrthoDB" id="1746660at2759"/>
<reference evidence="2 3" key="1">
    <citation type="submission" date="2019-09" db="EMBL/GenBank/DDBJ databases">
        <title>A chromosome-level genome assembly of the Chinese tupelo Nyssa sinensis.</title>
        <authorList>
            <person name="Yang X."/>
            <person name="Kang M."/>
            <person name="Yang Y."/>
            <person name="Xiong H."/>
            <person name="Wang M."/>
            <person name="Zhang Z."/>
            <person name="Wang Z."/>
            <person name="Wu H."/>
            <person name="Ma T."/>
            <person name="Liu J."/>
            <person name="Xi Z."/>
        </authorList>
    </citation>
    <scope>NUCLEOTIDE SEQUENCE [LARGE SCALE GENOMIC DNA]</scope>
    <source>
        <strain evidence="2">J267</strain>
        <tissue evidence="2">Leaf</tissue>
    </source>
</reference>
<gene>
    <name evidence="2" type="ORF">F0562_001488</name>
</gene>
<organism evidence="2 3">
    <name type="scientific">Nyssa sinensis</name>
    <dbReference type="NCBI Taxonomy" id="561372"/>
    <lineage>
        <taxon>Eukaryota</taxon>
        <taxon>Viridiplantae</taxon>
        <taxon>Streptophyta</taxon>
        <taxon>Embryophyta</taxon>
        <taxon>Tracheophyta</taxon>
        <taxon>Spermatophyta</taxon>
        <taxon>Magnoliopsida</taxon>
        <taxon>eudicotyledons</taxon>
        <taxon>Gunneridae</taxon>
        <taxon>Pentapetalae</taxon>
        <taxon>asterids</taxon>
        <taxon>Cornales</taxon>
        <taxon>Nyssaceae</taxon>
        <taxon>Nyssa</taxon>
    </lineage>
</organism>
<sequence length="133" mass="14696">MWGYGWMRPPLWSEVTIVVIGAFSVVVRMIGNVGHRCRKLFVIEACHEDDDSDMIMEEDDVVEDGVEAQPEISFHAISRTHTLETMRVNGSIGHIATIVLVDSGSTHNFINAMLAKKVGLQPNMGGKFEVVVA</sequence>
<keyword evidence="1" id="KW-0472">Membrane</keyword>
<dbReference type="Gene3D" id="2.40.70.10">
    <property type="entry name" value="Acid Proteases"/>
    <property type="match status" value="1"/>
</dbReference>
<keyword evidence="3" id="KW-1185">Reference proteome</keyword>